<evidence type="ECO:0000256" key="9">
    <source>
        <dbReference type="ARBA" id="ARBA00022975"/>
    </source>
</evidence>
<comment type="subunit">
    <text evidence="11">Homohexamer.</text>
</comment>
<dbReference type="GO" id="GO:0006225">
    <property type="term" value="P:UDP biosynthetic process"/>
    <property type="evidence" value="ECO:0007669"/>
    <property type="project" value="TreeGrafter"/>
</dbReference>
<keyword evidence="9 11" id="KW-0665">Pyrimidine biosynthesis</keyword>
<comment type="activity regulation">
    <text evidence="11">Allosterically activated by GTP. Inhibited by UTP.</text>
</comment>
<dbReference type="UniPathway" id="UPA00159">
    <property type="reaction ID" value="UER00275"/>
</dbReference>
<keyword evidence="7 11" id="KW-0418">Kinase</keyword>
<dbReference type="Proteomes" id="UP000582837">
    <property type="component" value="Unassembled WGS sequence"/>
</dbReference>
<evidence type="ECO:0000256" key="4">
    <source>
        <dbReference type="ARBA" id="ARBA00022490"/>
    </source>
</evidence>
<evidence type="ECO:0000256" key="1">
    <source>
        <dbReference type="ARBA" id="ARBA00004496"/>
    </source>
</evidence>
<dbReference type="EMBL" id="JACHIA010000003">
    <property type="protein sequence ID" value="MBB6070171.1"/>
    <property type="molecule type" value="Genomic_DNA"/>
</dbReference>
<name>A0A841GMZ3_9BACT</name>
<dbReference type="InterPro" id="IPR015963">
    <property type="entry name" value="Uridylate_kinase_bac"/>
</dbReference>
<dbReference type="HAMAP" id="MF_01220_B">
    <property type="entry name" value="PyrH_B"/>
    <property type="match status" value="1"/>
</dbReference>
<feature type="binding site" evidence="11">
    <location>
        <position position="170"/>
    </location>
    <ligand>
        <name>ATP</name>
        <dbReference type="ChEBI" id="CHEBI:30616"/>
    </ligand>
</feature>
<dbReference type="InterPro" id="IPR011817">
    <property type="entry name" value="Uridylate_kinase"/>
</dbReference>
<feature type="binding site" evidence="11">
    <location>
        <position position="63"/>
    </location>
    <ligand>
        <name>ATP</name>
        <dbReference type="ChEBI" id="CHEBI:30616"/>
    </ligand>
</feature>
<protein>
    <recommendedName>
        <fullName evidence="11">Uridylate kinase</fullName>
        <shortName evidence="11">UK</shortName>
        <ecNumber evidence="11">2.7.4.22</ecNumber>
    </recommendedName>
    <alternativeName>
        <fullName evidence="11">Uridine monophosphate kinase</fullName>
        <shortName evidence="11">UMP kinase</shortName>
        <shortName evidence="11">UMPK</shortName>
    </alternativeName>
</protein>
<comment type="function">
    <text evidence="11">Catalyzes the reversible phosphorylation of UMP to UDP.</text>
</comment>
<dbReference type="PIRSF" id="PIRSF005650">
    <property type="entry name" value="Uridylate_kin"/>
    <property type="match status" value="1"/>
</dbReference>
<keyword evidence="4 11" id="KW-0963">Cytoplasm</keyword>
<feature type="binding site" evidence="11">
    <location>
        <position position="62"/>
    </location>
    <ligand>
        <name>UMP</name>
        <dbReference type="ChEBI" id="CHEBI:57865"/>
    </ligand>
</feature>
<comment type="caution">
    <text evidence="11">Lacks conserved residue(s) required for the propagation of feature annotation.</text>
</comment>
<feature type="binding site" evidence="11">
    <location>
        <position position="179"/>
    </location>
    <ligand>
        <name>ATP</name>
        <dbReference type="ChEBI" id="CHEBI:30616"/>
    </ligand>
</feature>
<accession>A0A841GMZ3</accession>
<dbReference type="PANTHER" id="PTHR42833">
    <property type="entry name" value="URIDYLATE KINASE"/>
    <property type="match status" value="1"/>
</dbReference>
<dbReference type="GO" id="GO:0005737">
    <property type="term" value="C:cytoplasm"/>
    <property type="evidence" value="ECO:0007669"/>
    <property type="project" value="UniProtKB-SubCell"/>
</dbReference>
<dbReference type="NCBIfam" id="TIGR02075">
    <property type="entry name" value="pyrH_bact"/>
    <property type="match status" value="1"/>
</dbReference>
<dbReference type="RefSeq" id="WP_170039965.1">
    <property type="nucleotide sequence ID" value="NZ_JABDTL010000002.1"/>
</dbReference>
<evidence type="ECO:0000313" key="14">
    <source>
        <dbReference type="Proteomes" id="UP000582837"/>
    </source>
</evidence>
<proteinExistence type="inferred from homology"/>
<evidence type="ECO:0000256" key="11">
    <source>
        <dbReference type="HAMAP-Rule" id="MF_01220"/>
    </source>
</evidence>
<organism evidence="13 14">
    <name type="scientific">Longimicrobium terrae</name>
    <dbReference type="NCBI Taxonomy" id="1639882"/>
    <lineage>
        <taxon>Bacteria</taxon>
        <taxon>Pseudomonadati</taxon>
        <taxon>Gemmatimonadota</taxon>
        <taxon>Longimicrobiia</taxon>
        <taxon>Longimicrobiales</taxon>
        <taxon>Longimicrobiaceae</taxon>
        <taxon>Longimicrobium</taxon>
    </lineage>
</organism>
<evidence type="ECO:0000256" key="3">
    <source>
        <dbReference type="ARBA" id="ARBA00007614"/>
    </source>
</evidence>
<feature type="binding site" evidence="11">
    <location>
        <begin position="143"/>
        <end position="150"/>
    </location>
    <ligand>
        <name>UMP</name>
        <dbReference type="ChEBI" id="CHEBI:57865"/>
    </ligand>
</feature>
<keyword evidence="11" id="KW-0021">Allosteric enzyme</keyword>
<sequence length="245" mass="26250">MSGAADGGTEGLHYPRVLLKISGEALAGEQGFGISPPVVDRLIDEIRHVHEMGVALGLVIGGGNIVRGTKASAEGMDRVSADYMGMLATVINALAIQNSLERKGVETRVLTAIRMEQLAEPYIRRRAMRHLEKGRVVIFAGGTGNPYFSTDTAAVLRGIEMNADVIIKATKVDGIYSADPNKDPNAEFIPEISYLDALSRELGVMDAAALSLCKENHIPIVVLNLDAPRAVSRVVRGERIGTLVH</sequence>
<comment type="pathway">
    <text evidence="2 11">Pyrimidine metabolism; CTP biosynthesis via de novo pathway; UDP from UMP (UMPK route): step 1/1.</text>
</comment>
<dbReference type="PANTHER" id="PTHR42833:SF4">
    <property type="entry name" value="URIDYLATE KINASE PUMPKIN, CHLOROPLASTIC"/>
    <property type="match status" value="1"/>
</dbReference>
<comment type="similarity">
    <text evidence="3 11">Belongs to the UMP kinase family.</text>
</comment>
<dbReference type="AlphaFoldDB" id="A0A841GMZ3"/>
<evidence type="ECO:0000256" key="5">
    <source>
        <dbReference type="ARBA" id="ARBA00022679"/>
    </source>
</evidence>
<dbReference type="EC" id="2.7.4.22" evidence="11"/>
<dbReference type="FunFam" id="3.40.1160.10:FF:000001">
    <property type="entry name" value="Uridylate kinase"/>
    <property type="match status" value="1"/>
</dbReference>
<reference evidence="13 14" key="1">
    <citation type="submission" date="2020-08" db="EMBL/GenBank/DDBJ databases">
        <title>Genomic Encyclopedia of Type Strains, Phase IV (KMG-IV): sequencing the most valuable type-strain genomes for metagenomic binning, comparative biology and taxonomic classification.</title>
        <authorList>
            <person name="Goeker M."/>
        </authorList>
    </citation>
    <scope>NUCLEOTIDE SEQUENCE [LARGE SCALE GENOMIC DNA]</scope>
    <source>
        <strain evidence="13 14">DSM 29007</strain>
    </source>
</reference>
<dbReference type="Pfam" id="PF00696">
    <property type="entry name" value="AA_kinase"/>
    <property type="match status" value="1"/>
</dbReference>
<feature type="region of interest" description="Involved in allosteric activation by GTP" evidence="11">
    <location>
        <begin position="28"/>
        <end position="33"/>
    </location>
</feature>
<dbReference type="GO" id="GO:0044210">
    <property type="term" value="P:'de novo' CTP biosynthetic process"/>
    <property type="evidence" value="ECO:0007669"/>
    <property type="project" value="UniProtKB-UniRule"/>
</dbReference>
<feature type="domain" description="Aspartate/glutamate/uridylate kinase" evidence="12">
    <location>
        <begin position="16"/>
        <end position="224"/>
    </location>
</feature>
<evidence type="ECO:0000259" key="12">
    <source>
        <dbReference type="Pfam" id="PF00696"/>
    </source>
</evidence>
<dbReference type="GO" id="GO:0033862">
    <property type="term" value="F:UMP kinase activity"/>
    <property type="evidence" value="ECO:0007669"/>
    <property type="project" value="UniProtKB-EC"/>
</dbReference>
<gene>
    <name evidence="11" type="primary">pyrH</name>
    <name evidence="13" type="ORF">HNQ61_001788</name>
</gene>
<comment type="caution">
    <text evidence="13">The sequence shown here is derived from an EMBL/GenBank/DDBJ whole genome shotgun (WGS) entry which is preliminary data.</text>
</comment>
<feature type="binding site" evidence="11">
    <location>
        <position position="67"/>
    </location>
    <ligand>
        <name>ATP</name>
        <dbReference type="ChEBI" id="CHEBI:30616"/>
    </ligand>
</feature>
<comment type="subcellular location">
    <subcellularLocation>
        <location evidence="1 11">Cytoplasm</location>
    </subcellularLocation>
</comment>
<keyword evidence="8 11" id="KW-0067">ATP-binding</keyword>
<evidence type="ECO:0000256" key="7">
    <source>
        <dbReference type="ARBA" id="ARBA00022777"/>
    </source>
</evidence>
<evidence type="ECO:0000256" key="8">
    <source>
        <dbReference type="ARBA" id="ARBA00022840"/>
    </source>
</evidence>
<dbReference type="InterPro" id="IPR036393">
    <property type="entry name" value="AceGlu_kinase-like_sf"/>
</dbReference>
<keyword evidence="6 11" id="KW-0547">Nucleotide-binding</keyword>
<dbReference type="Gene3D" id="3.40.1160.10">
    <property type="entry name" value="Acetylglutamate kinase-like"/>
    <property type="match status" value="1"/>
</dbReference>
<keyword evidence="5 11" id="KW-0808">Transferase</keyword>
<dbReference type="InterPro" id="IPR001048">
    <property type="entry name" value="Asp/Glu/Uridylate_kinase"/>
</dbReference>
<dbReference type="GO" id="GO:0005524">
    <property type="term" value="F:ATP binding"/>
    <property type="evidence" value="ECO:0007669"/>
    <property type="project" value="UniProtKB-KW"/>
</dbReference>
<feature type="binding site" evidence="11">
    <location>
        <begin position="20"/>
        <end position="23"/>
    </location>
    <ligand>
        <name>ATP</name>
        <dbReference type="ChEBI" id="CHEBI:30616"/>
    </ligand>
</feature>
<evidence type="ECO:0000256" key="10">
    <source>
        <dbReference type="ARBA" id="ARBA00047767"/>
    </source>
</evidence>
<feature type="binding site" evidence="11">
    <location>
        <position position="82"/>
    </location>
    <ligand>
        <name>UMP</name>
        <dbReference type="ChEBI" id="CHEBI:57865"/>
    </ligand>
</feature>
<evidence type="ECO:0000256" key="6">
    <source>
        <dbReference type="ARBA" id="ARBA00022741"/>
    </source>
</evidence>
<evidence type="ECO:0000313" key="13">
    <source>
        <dbReference type="EMBL" id="MBB6070171.1"/>
    </source>
</evidence>
<comment type="catalytic activity">
    <reaction evidence="10 11">
        <text>UMP + ATP = UDP + ADP</text>
        <dbReference type="Rhea" id="RHEA:24400"/>
        <dbReference type="ChEBI" id="CHEBI:30616"/>
        <dbReference type="ChEBI" id="CHEBI:57865"/>
        <dbReference type="ChEBI" id="CHEBI:58223"/>
        <dbReference type="ChEBI" id="CHEBI:456216"/>
        <dbReference type="EC" id="2.7.4.22"/>
    </reaction>
</comment>
<evidence type="ECO:0000256" key="2">
    <source>
        <dbReference type="ARBA" id="ARBA00004791"/>
    </source>
</evidence>
<dbReference type="CDD" id="cd04254">
    <property type="entry name" value="AAK_UMPK-PyrH-Ec"/>
    <property type="match status" value="1"/>
</dbReference>
<feature type="binding site" evidence="11">
    <location>
        <position position="176"/>
    </location>
    <ligand>
        <name>ATP</name>
        <dbReference type="ChEBI" id="CHEBI:30616"/>
    </ligand>
</feature>
<dbReference type="SUPFAM" id="SSF53633">
    <property type="entry name" value="Carbamate kinase-like"/>
    <property type="match status" value="1"/>
</dbReference>
<keyword evidence="14" id="KW-1185">Reference proteome</keyword>